<feature type="region of interest" description="Disordered" evidence="1">
    <location>
        <begin position="73"/>
        <end position="92"/>
    </location>
</feature>
<dbReference type="STRING" id="33960.TY91_10510"/>
<comment type="caution">
    <text evidence="3">The sequence shown here is derived from an EMBL/GenBank/DDBJ whole genome shotgun (WGS) entry which is preliminary data.</text>
</comment>
<dbReference type="Proteomes" id="UP000051845">
    <property type="component" value="Unassembled WGS sequence"/>
</dbReference>
<accession>A0A0R2B9I2</accession>
<feature type="compositionally biased region" description="Polar residues" evidence="1">
    <location>
        <begin position="73"/>
        <end position="84"/>
    </location>
</feature>
<dbReference type="PATRIC" id="fig|1423733.4.peg.2065"/>
<evidence type="ECO:0000256" key="1">
    <source>
        <dbReference type="SAM" id="MobiDB-lite"/>
    </source>
</evidence>
<dbReference type="InterPro" id="IPR025164">
    <property type="entry name" value="Toastrack_DUF4097"/>
</dbReference>
<gene>
    <name evidence="3" type="ORF">FC82_GL001964</name>
</gene>
<reference evidence="3 4" key="1">
    <citation type="journal article" date="2015" name="Genome Announc.">
        <title>Expanding the biotechnology potential of lactobacilli through comparative genomics of 213 strains and associated genera.</title>
        <authorList>
            <person name="Sun Z."/>
            <person name="Harris H.M."/>
            <person name="McCann A."/>
            <person name="Guo C."/>
            <person name="Argimon S."/>
            <person name="Zhang W."/>
            <person name="Yang X."/>
            <person name="Jeffery I.B."/>
            <person name="Cooney J.C."/>
            <person name="Kagawa T.F."/>
            <person name="Liu W."/>
            <person name="Song Y."/>
            <person name="Salvetti E."/>
            <person name="Wrobel A."/>
            <person name="Rasinkangas P."/>
            <person name="Parkhill J."/>
            <person name="Rea M.C."/>
            <person name="O'Sullivan O."/>
            <person name="Ritari J."/>
            <person name="Douillard F.P."/>
            <person name="Paul Ross R."/>
            <person name="Yang R."/>
            <person name="Briner A.E."/>
            <person name="Felis G.E."/>
            <person name="de Vos W.M."/>
            <person name="Barrangou R."/>
            <person name="Klaenhammer T.R."/>
            <person name="Caufield P.W."/>
            <person name="Cui Y."/>
            <person name="Zhang H."/>
            <person name="O'Toole P.W."/>
        </authorList>
    </citation>
    <scope>NUCLEOTIDE SEQUENCE [LARGE SCALE GENOMIC DNA]</scope>
    <source>
        <strain evidence="3 4">DSM 20515</strain>
    </source>
</reference>
<organism evidence="3 4">
    <name type="scientific">Secundilactobacillus collinoides DSM 20515 = JCM 1123</name>
    <dbReference type="NCBI Taxonomy" id="1423733"/>
    <lineage>
        <taxon>Bacteria</taxon>
        <taxon>Bacillati</taxon>
        <taxon>Bacillota</taxon>
        <taxon>Bacilli</taxon>
        <taxon>Lactobacillales</taxon>
        <taxon>Lactobacillaceae</taxon>
        <taxon>Secundilactobacillus</taxon>
    </lineage>
</organism>
<evidence type="ECO:0000259" key="2">
    <source>
        <dbReference type="Pfam" id="PF13349"/>
    </source>
</evidence>
<sequence length="435" mass="47115">MKNTIETLVETQLTDYFGNGPSSPARVSLYDTVRQTLINAAQTKAAEGLSPAEAVEAAFDEMPMLSSLIANTDADQSKTASQTTDEGKTAHHAHHIDIDEDGIRVDDGKTMRVDNKGITLNEGRTLRADANGLKIGDHVFGVDPTDPLSEASWRDGDDFEMLPPNQDTHFDSTSLKTIDIMATHTTLSVFPTDGDEVLIRERITGSNDDYRARTRVAGDTLQIMQGTIPHFFRLRVYLDILIPSNFKGQIKIRAHRSKLDLKSLTDLENLSLTVDSGTVRLNEITAATLAVQLTSGTISLAKTDVQTTLTLAEKSGIVNMIDVTSPVLNIVNDNGTFSGMGLHGAGSITGHAGTINAQFDQITGDWQVENGSGTIALTMPNTDYFFDLEAANGTVKGPKATQYEHNVLSLKEGTVGDHPEYRLTVRAKSGTINVR</sequence>
<proteinExistence type="predicted"/>
<dbReference type="EMBL" id="AYYR01000043">
    <property type="protein sequence ID" value="KRM75815.1"/>
    <property type="molecule type" value="Genomic_DNA"/>
</dbReference>
<protein>
    <recommendedName>
        <fullName evidence="2">DUF4097 domain-containing protein</fullName>
    </recommendedName>
</protein>
<evidence type="ECO:0000313" key="3">
    <source>
        <dbReference type="EMBL" id="KRM75815.1"/>
    </source>
</evidence>
<dbReference type="Pfam" id="PF13349">
    <property type="entry name" value="DUF4097"/>
    <property type="match status" value="1"/>
</dbReference>
<evidence type="ECO:0000313" key="4">
    <source>
        <dbReference type="Proteomes" id="UP000051845"/>
    </source>
</evidence>
<dbReference type="RefSeq" id="WP_056996644.1">
    <property type="nucleotide sequence ID" value="NZ_AYYR01000043.1"/>
</dbReference>
<feature type="domain" description="DUF4097" evidence="2">
    <location>
        <begin position="177"/>
        <end position="435"/>
    </location>
</feature>
<name>A0A0R2B9I2_SECCO</name>
<dbReference type="AlphaFoldDB" id="A0A0R2B9I2"/>